<dbReference type="AlphaFoldDB" id="A0A246JD56"/>
<evidence type="ECO:0000256" key="1">
    <source>
        <dbReference type="ARBA" id="ARBA00006987"/>
    </source>
</evidence>
<proteinExistence type="inferred from homology"/>
<dbReference type="Proteomes" id="UP000197468">
    <property type="component" value="Unassembled WGS sequence"/>
</dbReference>
<feature type="chain" id="PRO_5012128388" evidence="2">
    <location>
        <begin position="25"/>
        <end position="325"/>
    </location>
</feature>
<protein>
    <submittedName>
        <fullName evidence="3">LacI family transcriptional regulator</fullName>
    </submittedName>
</protein>
<gene>
    <name evidence="3" type="ORF">CDN99_13565</name>
</gene>
<dbReference type="PANTHER" id="PTHR42928">
    <property type="entry name" value="TRICARBOXYLATE-BINDING PROTEIN"/>
    <property type="match status" value="1"/>
</dbReference>
<dbReference type="Pfam" id="PF03401">
    <property type="entry name" value="TctC"/>
    <property type="match status" value="1"/>
</dbReference>
<feature type="signal peptide" evidence="2">
    <location>
        <begin position="1"/>
        <end position="24"/>
    </location>
</feature>
<comment type="caution">
    <text evidence="3">The sequence shown here is derived from an EMBL/GenBank/DDBJ whole genome shotgun (WGS) entry which is preliminary data.</text>
</comment>
<organism evidence="3 4">
    <name type="scientific">Roseateles aquatilis</name>
    <dbReference type="NCBI Taxonomy" id="431061"/>
    <lineage>
        <taxon>Bacteria</taxon>
        <taxon>Pseudomonadati</taxon>
        <taxon>Pseudomonadota</taxon>
        <taxon>Betaproteobacteria</taxon>
        <taxon>Burkholderiales</taxon>
        <taxon>Sphaerotilaceae</taxon>
        <taxon>Roseateles</taxon>
    </lineage>
</organism>
<dbReference type="Gene3D" id="3.40.190.150">
    <property type="entry name" value="Bordetella uptake gene, domain 1"/>
    <property type="match status" value="1"/>
</dbReference>
<evidence type="ECO:0000313" key="3">
    <source>
        <dbReference type="EMBL" id="OWQ90539.1"/>
    </source>
</evidence>
<dbReference type="OrthoDB" id="8678477at2"/>
<reference evidence="3 4" key="1">
    <citation type="journal article" date="2008" name="Int. J. Syst. Evol. Microbiol.">
        <title>Description of Roseateles aquatilis sp. nov. and Roseateles terrae sp. nov., in the class Betaproteobacteria, and emended description of the genus Roseateles.</title>
        <authorList>
            <person name="Gomila M."/>
            <person name="Bowien B."/>
            <person name="Falsen E."/>
            <person name="Moore E.R."/>
            <person name="Lalucat J."/>
        </authorList>
    </citation>
    <scope>NUCLEOTIDE SEQUENCE [LARGE SCALE GENOMIC DNA]</scope>
    <source>
        <strain evidence="3 4">CCUG 48205</strain>
    </source>
</reference>
<sequence>MFARHLVLGAACGLVLAAGQGAFAQPAYPGQPIRMMVPFPPGGGTDIVTRLITEKMREDTSWTFVVDNKAGAGGNIGLDAVAKSSPDGYTLGMGQTANLAINPTLYPKMPYDAAKAFTPVAMVAGQPVVLVVTPASTFKTVADLVAAAKARPGMLTMASAGNGTVGHLTGMLFSRQAGIQVTHVPYKGAGPAATDLLGGQVDYYFATPQAVIPFVKAGKLRALAVSSARRLPVLPDVPTVAESGYKGFDTSDWKMIVAPAGTPAAVVQRLNAQVEKALSKAATIGQLQAEGSVPMPMTPQQAAAFLKSEQKRWGDLVRGGNVRID</sequence>
<keyword evidence="4" id="KW-1185">Reference proteome</keyword>
<dbReference type="PANTHER" id="PTHR42928:SF5">
    <property type="entry name" value="BLR1237 PROTEIN"/>
    <property type="match status" value="1"/>
</dbReference>
<dbReference type="InterPro" id="IPR005064">
    <property type="entry name" value="BUG"/>
</dbReference>
<comment type="similarity">
    <text evidence="1">Belongs to the UPF0065 (bug) family.</text>
</comment>
<accession>A0A246JD56</accession>
<dbReference type="Gene3D" id="3.40.190.10">
    <property type="entry name" value="Periplasmic binding protein-like II"/>
    <property type="match status" value="1"/>
</dbReference>
<name>A0A246JD56_9BURK</name>
<dbReference type="InterPro" id="IPR042100">
    <property type="entry name" value="Bug_dom1"/>
</dbReference>
<dbReference type="CDD" id="cd13578">
    <property type="entry name" value="PBP2_Bug27"/>
    <property type="match status" value="1"/>
</dbReference>
<dbReference type="PIRSF" id="PIRSF017082">
    <property type="entry name" value="YflP"/>
    <property type="match status" value="1"/>
</dbReference>
<keyword evidence="2" id="KW-0732">Signal</keyword>
<evidence type="ECO:0000313" key="4">
    <source>
        <dbReference type="Proteomes" id="UP000197468"/>
    </source>
</evidence>
<dbReference type="SUPFAM" id="SSF53850">
    <property type="entry name" value="Periplasmic binding protein-like II"/>
    <property type="match status" value="1"/>
</dbReference>
<dbReference type="EMBL" id="NIOF01000005">
    <property type="protein sequence ID" value="OWQ90539.1"/>
    <property type="molecule type" value="Genomic_DNA"/>
</dbReference>
<evidence type="ECO:0000256" key="2">
    <source>
        <dbReference type="SAM" id="SignalP"/>
    </source>
</evidence>